<name>A0A7S1KY41_NEODS</name>
<dbReference type="AlphaFoldDB" id="A0A7S1KY41"/>
<sequence>MEVSRPPPPPDRGAAAARLRGVLQAARKNQHEVLVQKVVVAAVQEEAVHGRERAYVVAREASYRDRIVRLERNMRWIIYSRRFSELEDGSGSICFGAQVQIMPDVGPNSAAPPAANTTLPAAGRSASPIPASADAERKRCIVA</sequence>
<feature type="compositionally biased region" description="Low complexity" evidence="1">
    <location>
        <begin position="108"/>
        <end position="122"/>
    </location>
</feature>
<feature type="region of interest" description="Disordered" evidence="1">
    <location>
        <begin position="108"/>
        <end position="131"/>
    </location>
</feature>
<evidence type="ECO:0000256" key="1">
    <source>
        <dbReference type="SAM" id="MobiDB-lite"/>
    </source>
</evidence>
<evidence type="ECO:0000313" key="2">
    <source>
        <dbReference type="EMBL" id="CAD9089056.1"/>
    </source>
</evidence>
<reference evidence="2" key="1">
    <citation type="submission" date="2021-01" db="EMBL/GenBank/DDBJ databases">
        <authorList>
            <person name="Corre E."/>
            <person name="Pelletier E."/>
            <person name="Niang G."/>
            <person name="Scheremetjew M."/>
            <person name="Finn R."/>
            <person name="Kale V."/>
            <person name="Holt S."/>
            <person name="Cochrane G."/>
            <person name="Meng A."/>
            <person name="Brown T."/>
            <person name="Cohen L."/>
        </authorList>
    </citation>
    <scope>NUCLEOTIDE SEQUENCE</scope>
    <source>
        <strain evidence="2">CCAP 1951/1</strain>
    </source>
</reference>
<accession>A0A7S1KY41</accession>
<protein>
    <submittedName>
        <fullName evidence="2">Uncharacterized protein</fullName>
    </submittedName>
</protein>
<organism evidence="2">
    <name type="scientific">Neobodo designis</name>
    <name type="common">Flagellated protozoan</name>
    <name type="synonym">Bodo designis</name>
    <dbReference type="NCBI Taxonomy" id="312471"/>
    <lineage>
        <taxon>Eukaryota</taxon>
        <taxon>Discoba</taxon>
        <taxon>Euglenozoa</taxon>
        <taxon>Kinetoplastea</taxon>
        <taxon>Metakinetoplastina</taxon>
        <taxon>Neobodonida</taxon>
        <taxon>Neobodo</taxon>
    </lineage>
</organism>
<gene>
    <name evidence="2" type="ORF">NDES1114_LOCUS775</name>
</gene>
<proteinExistence type="predicted"/>
<dbReference type="EMBL" id="HBGF01001124">
    <property type="protein sequence ID" value="CAD9089056.1"/>
    <property type="molecule type" value="Transcribed_RNA"/>
</dbReference>